<dbReference type="InterPro" id="IPR036188">
    <property type="entry name" value="FAD/NAD-bd_sf"/>
</dbReference>
<dbReference type="AlphaFoldDB" id="A0A1N6DNV5"/>
<dbReference type="Gene3D" id="3.50.50.60">
    <property type="entry name" value="FAD/NAD(P)-binding domain"/>
    <property type="match status" value="1"/>
</dbReference>
<dbReference type="EMBL" id="FSRC01000001">
    <property type="protein sequence ID" value="SIN72488.1"/>
    <property type="molecule type" value="Genomic_DNA"/>
</dbReference>
<protein>
    <submittedName>
        <fullName evidence="2">Flavin containing amine oxidoreductase</fullName>
    </submittedName>
</protein>
<accession>A0A1N6DNV5</accession>
<evidence type="ECO:0000259" key="1">
    <source>
        <dbReference type="Pfam" id="PF01593"/>
    </source>
</evidence>
<dbReference type="SUPFAM" id="SSF51905">
    <property type="entry name" value="FAD/NAD(P)-binding domain"/>
    <property type="match status" value="1"/>
</dbReference>
<keyword evidence="3" id="KW-1185">Reference proteome</keyword>
<organism evidence="2 3">
    <name type="scientific">Algoriphagus halophilus</name>
    <dbReference type="NCBI Taxonomy" id="226505"/>
    <lineage>
        <taxon>Bacteria</taxon>
        <taxon>Pseudomonadati</taxon>
        <taxon>Bacteroidota</taxon>
        <taxon>Cytophagia</taxon>
        <taxon>Cytophagales</taxon>
        <taxon>Cyclobacteriaceae</taxon>
        <taxon>Algoriphagus</taxon>
    </lineage>
</organism>
<feature type="domain" description="Amine oxidase" evidence="1">
    <location>
        <begin position="13"/>
        <end position="409"/>
    </location>
</feature>
<dbReference type="OrthoDB" id="9767561at2"/>
<dbReference type="RefSeq" id="WP_074223888.1">
    <property type="nucleotide sequence ID" value="NZ_FSRC01000001.1"/>
</dbReference>
<dbReference type="InterPro" id="IPR002937">
    <property type="entry name" value="Amino_oxidase"/>
</dbReference>
<dbReference type="PANTHER" id="PTHR42841">
    <property type="entry name" value="AMINE OXIDASE"/>
    <property type="match status" value="1"/>
</dbReference>
<sequence>MKEQKIYIIGAGLSGLVAAIELEKAGFSPIILESTDKVGGRMKTDQVEGFLLDHGFQVLLTAYPEVNRYLNLAALNLKTFDPGAVIFDEKDSYIISDPLRNPLKVVGMAFSRVGTFLDKVKMYSLTQELKKKPVEDIFNEPSIPTLQYLKNYGFSDQIINNFFKPFFRGIFLEKHLNTSARMFEFVFKMFSLGHAAIPEKGMQEIPNMLRKQLGTTQIYFNSGVEKVEGQTITLKNGEQLEADRILICTQPDQIMPQLQGQFSKPKKVINLYFSLQKSFMARPMLGLVPGEKFLINNLVFLDDVSASYTSSDRSLLSVTVLESELEEKDLIKQVQKELEHISGIKGDYFKFIKSYYISYALPSLDDIKGSIPITECKITDHVYLGGDYLLNGSSNAAMTSGRLVAESVILSYTPTH</sequence>
<gene>
    <name evidence="2" type="ORF">SAMN05444394_1209</name>
</gene>
<proteinExistence type="predicted"/>
<dbReference type="STRING" id="226505.SAMN05444394_1209"/>
<evidence type="ECO:0000313" key="2">
    <source>
        <dbReference type="EMBL" id="SIN72488.1"/>
    </source>
</evidence>
<dbReference type="Pfam" id="PF01593">
    <property type="entry name" value="Amino_oxidase"/>
    <property type="match status" value="1"/>
</dbReference>
<reference evidence="3" key="1">
    <citation type="submission" date="2016-11" db="EMBL/GenBank/DDBJ databases">
        <authorList>
            <person name="Varghese N."/>
            <person name="Submissions S."/>
        </authorList>
    </citation>
    <scope>NUCLEOTIDE SEQUENCE [LARGE SCALE GENOMIC DNA]</scope>
    <source>
        <strain evidence="3">DSM 15292</strain>
    </source>
</reference>
<name>A0A1N6DNV5_9BACT</name>
<evidence type="ECO:0000313" key="3">
    <source>
        <dbReference type="Proteomes" id="UP000185221"/>
    </source>
</evidence>
<dbReference type="GO" id="GO:0016491">
    <property type="term" value="F:oxidoreductase activity"/>
    <property type="evidence" value="ECO:0007669"/>
    <property type="project" value="InterPro"/>
</dbReference>
<dbReference type="Proteomes" id="UP000185221">
    <property type="component" value="Unassembled WGS sequence"/>
</dbReference>